<dbReference type="NCBIfam" id="TIGR01129">
    <property type="entry name" value="secD"/>
    <property type="match status" value="1"/>
</dbReference>
<comment type="caution">
    <text evidence="9">Lacks conserved residue(s) required for the propagation of feature annotation.</text>
</comment>
<dbReference type="PRINTS" id="PR00702">
    <property type="entry name" value="ACRIFLAVINRP"/>
</dbReference>
<dbReference type="Gene3D" id="3.30.70.3400">
    <property type="match status" value="1"/>
</dbReference>
<evidence type="ECO:0000256" key="3">
    <source>
        <dbReference type="ARBA" id="ARBA00022475"/>
    </source>
</evidence>
<proteinExistence type="inferred from homology"/>
<evidence type="ECO:0000256" key="9">
    <source>
        <dbReference type="HAMAP-Rule" id="MF_01463"/>
    </source>
</evidence>
<evidence type="ECO:0000259" key="10">
    <source>
        <dbReference type="Pfam" id="PF02355"/>
    </source>
</evidence>
<dbReference type="InterPro" id="IPR022813">
    <property type="entry name" value="SecD/SecF_arch_bac"/>
</dbReference>
<name>A0ABT6N9P2_9FIRM</name>
<feature type="transmembrane region" description="Helical" evidence="9">
    <location>
        <begin position="270"/>
        <end position="288"/>
    </location>
</feature>
<evidence type="ECO:0000256" key="8">
    <source>
        <dbReference type="ARBA" id="ARBA00023136"/>
    </source>
</evidence>
<comment type="caution">
    <text evidence="13">The sequence shown here is derived from an EMBL/GenBank/DDBJ whole genome shotgun (WGS) entry which is preliminary data.</text>
</comment>
<evidence type="ECO:0000259" key="12">
    <source>
        <dbReference type="Pfam" id="PF22599"/>
    </source>
</evidence>
<comment type="subcellular location">
    <subcellularLocation>
        <location evidence="1 9">Cell membrane</location>
        <topology evidence="1 9">Multi-pass membrane protein</topology>
    </subcellularLocation>
</comment>
<feature type="transmembrane region" description="Helical" evidence="9">
    <location>
        <begin position="319"/>
        <end position="341"/>
    </location>
</feature>
<dbReference type="EMBL" id="JARYZI010000001">
    <property type="protein sequence ID" value="MDH8677138.1"/>
    <property type="molecule type" value="Genomic_DNA"/>
</dbReference>
<dbReference type="InterPro" id="IPR048634">
    <property type="entry name" value="SecD_SecF_C"/>
</dbReference>
<comment type="function">
    <text evidence="9">Part of the Sec protein translocase complex. Interacts with the SecYEG preprotein conducting channel. SecDF uses the proton motive force (PMF) to complete protein translocation after the ATP-dependent function of SecA.</text>
</comment>
<dbReference type="InterPro" id="IPR001036">
    <property type="entry name" value="Acrflvin-R"/>
</dbReference>
<feature type="transmembrane region" description="Helical" evidence="9">
    <location>
        <begin position="390"/>
        <end position="414"/>
    </location>
</feature>
<dbReference type="InterPro" id="IPR054384">
    <property type="entry name" value="SecDF_P1_head"/>
</dbReference>
<evidence type="ECO:0000256" key="7">
    <source>
        <dbReference type="ARBA" id="ARBA00023010"/>
    </source>
</evidence>
<keyword evidence="14" id="KW-1185">Reference proteome</keyword>
<keyword evidence="3 9" id="KW-1003">Cell membrane</keyword>
<dbReference type="Proteomes" id="UP001158045">
    <property type="component" value="Unassembled WGS sequence"/>
</dbReference>
<dbReference type="InterPro" id="IPR048631">
    <property type="entry name" value="SecD_1st"/>
</dbReference>
<keyword evidence="8 9" id="KW-0472">Membrane</keyword>
<dbReference type="Gene3D" id="3.30.1360.200">
    <property type="match status" value="1"/>
</dbReference>
<evidence type="ECO:0000256" key="5">
    <source>
        <dbReference type="ARBA" id="ARBA00022927"/>
    </source>
</evidence>
<dbReference type="RefSeq" id="WP_281092936.1">
    <property type="nucleotide sequence ID" value="NZ_JARYZI010000001.1"/>
</dbReference>
<comment type="subunit">
    <text evidence="9">Forms a complex with SecF. Part of the essential Sec protein translocation apparatus which comprises SecA, SecYEG and auxiliary proteins SecDF. Other proteins may also be involved.</text>
</comment>
<evidence type="ECO:0000256" key="6">
    <source>
        <dbReference type="ARBA" id="ARBA00022989"/>
    </source>
</evidence>
<accession>A0ABT6N9P2</accession>
<keyword evidence="2 9" id="KW-0813">Transport</keyword>
<dbReference type="Pfam" id="PF21760">
    <property type="entry name" value="SecD_1st"/>
    <property type="match status" value="1"/>
</dbReference>
<evidence type="ECO:0000256" key="1">
    <source>
        <dbReference type="ARBA" id="ARBA00004651"/>
    </source>
</evidence>
<feature type="transmembrane region" description="Helical" evidence="9">
    <location>
        <begin position="295"/>
        <end position="313"/>
    </location>
</feature>
<dbReference type="SUPFAM" id="SSF82866">
    <property type="entry name" value="Multidrug efflux transporter AcrB transmembrane domain"/>
    <property type="match status" value="1"/>
</dbReference>
<keyword evidence="4 9" id="KW-0812">Transmembrane</keyword>
<dbReference type="Pfam" id="PF02355">
    <property type="entry name" value="SecD_SecF_C"/>
    <property type="match status" value="1"/>
</dbReference>
<keyword evidence="6 9" id="KW-1133">Transmembrane helix</keyword>
<keyword evidence="7 9" id="KW-0811">Translocation</keyword>
<evidence type="ECO:0000259" key="11">
    <source>
        <dbReference type="Pfam" id="PF21760"/>
    </source>
</evidence>
<evidence type="ECO:0000313" key="14">
    <source>
        <dbReference type="Proteomes" id="UP001158045"/>
    </source>
</evidence>
<evidence type="ECO:0000313" key="13">
    <source>
        <dbReference type="EMBL" id="MDH8677138.1"/>
    </source>
</evidence>
<dbReference type="HAMAP" id="MF_01463_B">
    <property type="entry name" value="SecD_B"/>
    <property type="match status" value="1"/>
</dbReference>
<comment type="similarity">
    <text evidence="9">Belongs to the SecD/SecF family. SecD subfamily.</text>
</comment>
<feature type="domain" description="Protein translocase subunit SecDF P1" evidence="11">
    <location>
        <begin position="70"/>
        <end position="128"/>
    </location>
</feature>
<dbReference type="InterPro" id="IPR055344">
    <property type="entry name" value="SecD_SecF_C_bact"/>
</dbReference>
<organism evidence="13 14">
    <name type="scientific">Fusibacter bizertensis</name>
    <dbReference type="NCBI Taxonomy" id="1488331"/>
    <lineage>
        <taxon>Bacteria</taxon>
        <taxon>Bacillati</taxon>
        <taxon>Bacillota</taxon>
        <taxon>Clostridia</taxon>
        <taxon>Eubacteriales</taxon>
        <taxon>Eubacteriales Family XII. Incertae Sedis</taxon>
        <taxon>Fusibacter</taxon>
    </lineage>
</organism>
<dbReference type="Gene3D" id="1.20.1640.10">
    <property type="entry name" value="Multidrug efflux transporter AcrB transmembrane domain"/>
    <property type="match status" value="1"/>
</dbReference>
<evidence type="ECO:0000256" key="2">
    <source>
        <dbReference type="ARBA" id="ARBA00022448"/>
    </source>
</evidence>
<dbReference type="PANTHER" id="PTHR30081:SF1">
    <property type="entry name" value="PROTEIN TRANSLOCASE SUBUNIT SECD"/>
    <property type="match status" value="1"/>
</dbReference>
<feature type="transmembrane region" description="Helical" evidence="9">
    <location>
        <begin position="362"/>
        <end position="384"/>
    </location>
</feature>
<dbReference type="PANTHER" id="PTHR30081">
    <property type="entry name" value="PROTEIN-EXPORT MEMBRANE PROTEIN SEC"/>
    <property type="match status" value="1"/>
</dbReference>
<dbReference type="Pfam" id="PF22599">
    <property type="entry name" value="SecDF_P1_head"/>
    <property type="match status" value="1"/>
</dbReference>
<keyword evidence="5 9" id="KW-0653">Protein transport</keyword>
<feature type="domain" description="SecDF P1 head subdomain" evidence="12">
    <location>
        <begin position="142"/>
        <end position="245"/>
    </location>
</feature>
<dbReference type="NCBIfam" id="TIGR00916">
    <property type="entry name" value="2A0604s01"/>
    <property type="match status" value="1"/>
</dbReference>
<sequence>MKGKNTLLFFLIVALIAGLAFVAINGITIGTFSISPVKDDLKLGLDIRGGVSVVYEAQTDESGADLTKTMEQTKQIIGRRINELGLTEPVITLQGDKRLRIELPGVENAQDAINVIGKTAVLEFDLVTGSVAAKEGMDVSEFEYERVLTGINIKDAYVSKNSYNQPIVAFKLDSEGTDLFAEGTRKASSNGTGVGQIAVVLDGKVISAPTSRVVITSGEATIDGNFTYDTANELAMLIRGGALPVQLEEVQTSVIGPTLGLNSFNSAIKAAIYGIIIVMLFMMIYYRIPGIIASIALTLYATVVVYVMVGLGATLTLPGIAGIVISLGMAVDANVIIFERLKEEMKVGKSLRASIDGGFHRAMSTIIDSNVTTFIAALILFAFGEGPIKGFAVTLMIGIISSMFTAVIVTKSLLRFSLAFTDRKKLYGSRG</sequence>
<dbReference type="InterPro" id="IPR005791">
    <property type="entry name" value="SecD"/>
</dbReference>
<evidence type="ECO:0000256" key="4">
    <source>
        <dbReference type="ARBA" id="ARBA00022692"/>
    </source>
</evidence>
<reference evidence="13 14" key="1">
    <citation type="submission" date="2023-04" db="EMBL/GenBank/DDBJ databases">
        <title>Fusibacter bizertensis strain WBS, isolated from littoral bottom sediments of the Arctic seas - biochemical and genomic analysis.</title>
        <authorList>
            <person name="Brioukhanov A.L."/>
        </authorList>
    </citation>
    <scope>NUCLEOTIDE SEQUENCE [LARGE SCALE GENOMIC DNA]</scope>
    <source>
        <strain evidence="13 14">WBS</strain>
    </source>
</reference>
<protein>
    <recommendedName>
        <fullName evidence="9">Protein translocase subunit SecD</fullName>
    </recommendedName>
</protein>
<gene>
    <name evidence="9 13" type="primary">secD</name>
    <name evidence="13" type="ORF">QE109_03200</name>
</gene>
<feature type="domain" description="Protein export membrane protein SecD/SecF C-terminal" evidence="10">
    <location>
        <begin position="247"/>
        <end position="415"/>
    </location>
</feature>